<feature type="transmembrane region" description="Helical" evidence="6">
    <location>
        <begin position="52"/>
        <end position="73"/>
    </location>
</feature>
<dbReference type="PANTHER" id="PTHR42770:SF11">
    <property type="entry name" value="INNER MEMBRANE TRANSPORT PROTEIN YBAT"/>
    <property type="match status" value="1"/>
</dbReference>
<evidence type="ECO:0000313" key="7">
    <source>
        <dbReference type="EMBL" id="GIF00698.1"/>
    </source>
</evidence>
<dbReference type="AlphaFoldDB" id="A0A919K7C0"/>
<feature type="transmembrane region" description="Helical" evidence="6">
    <location>
        <begin position="408"/>
        <end position="429"/>
    </location>
</feature>
<keyword evidence="3 6" id="KW-0812">Transmembrane</keyword>
<feature type="transmembrane region" description="Helical" evidence="6">
    <location>
        <begin position="21"/>
        <end position="46"/>
    </location>
</feature>
<dbReference type="Proteomes" id="UP000636960">
    <property type="component" value="Unassembled WGS sequence"/>
</dbReference>
<gene>
    <name evidence="7" type="ORF">Ari01nite_81620</name>
</gene>
<dbReference type="GO" id="GO:0005886">
    <property type="term" value="C:plasma membrane"/>
    <property type="evidence" value="ECO:0007669"/>
    <property type="project" value="UniProtKB-SubCell"/>
</dbReference>
<dbReference type="PIRSF" id="PIRSF006060">
    <property type="entry name" value="AA_transporter"/>
    <property type="match status" value="1"/>
</dbReference>
<dbReference type="GO" id="GO:0022857">
    <property type="term" value="F:transmembrane transporter activity"/>
    <property type="evidence" value="ECO:0007669"/>
    <property type="project" value="InterPro"/>
</dbReference>
<keyword evidence="4 6" id="KW-1133">Transmembrane helix</keyword>
<proteinExistence type="predicted"/>
<feature type="transmembrane region" description="Helical" evidence="6">
    <location>
        <begin position="205"/>
        <end position="225"/>
    </location>
</feature>
<name>A0A919K7C0_9ACTN</name>
<feature type="transmembrane region" description="Helical" evidence="6">
    <location>
        <begin position="383"/>
        <end position="402"/>
    </location>
</feature>
<organism evidence="7 8">
    <name type="scientific">Paractinoplanes rishiriensis</name>
    <dbReference type="NCBI Taxonomy" id="1050105"/>
    <lineage>
        <taxon>Bacteria</taxon>
        <taxon>Bacillati</taxon>
        <taxon>Actinomycetota</taxon>
        <taxon>Actinomycetes</taxon>
        <taxon>Micromonosporales</taxon>
        <taxon>Micromonosporaceae</taxon>
        <taxon>Paractinoplanes</taxon>
    </lineage>
</organism>
<evidence type="ECO:0000256" key="3">
    <source>
        <dbReference type="ARBA" id="ARBA00022692"/>
    </source>
</evidence>
<evidence type="ECO:0000256" key="1">
    <source>
        <dbReference type="ARBA" id="ARBA00004651"/>
    </source>
</evidence>
<evidence type="ECO:0000256" key="4">
    <source>
        <dbReference type="ARBA" id="ARBA00022989"/>
    </source>
</evidence>
<protein>
    <submittedName>
        <fullName evidence="7">Amino acid transporter</fullName>
    </submittedName>
</protein>
<sequence length="439" mass="45158">MTRLPHRLERYREAAMTTTYLSVRQAAFIGVGSMVGAGIFALLGAAGEVAGAAVWLSFLIAGAVAALQGYSFARLGARYPSAGGLLEYVAKGFGDGHVTGVTAWLTYTANAIVTAMVAVSFGSYASDMFSGGSAGWAKFFAAFVIVAMTVVNVVGSTLVARAQTVIVYVVLGILVLFAVVTLTNMTPDLLAPSGYPPVRDIVSSVALTFFAFLGFGIITFTAKDLAQPSRQLPRAMFLALAIATVIYVAIAVGVFGTLTVGEVISSGGTALAVAAEPSLGTAGYWLMSITAIFATAGATNAGLYPAAGLSDRLAATGQFPPVMARTTGRASNGLLIQAAICLALALLFKLTAIASIGSAVALLIFILVTAAHFRVRADTGASVVMLILAVATAGVVLVTFVLTDLIHAPASMVTLLGVILVSIGLDVAWKRRRVYPASR</sequence>
<dbReference type="Gene3D" id="1.20.1740.10">
    <property type="entry name" value="Amino acid/polyamine transporter I"/>
    <property type="match status" value="1"/>
</dbReference>
<feature type="transmembrane region" description="Helical" evidence="6">
    <location>
        <begin position="136"/>
        <end position="158"/>
    </location>
</feature>
<evidence type="ECO:0000256" key="5">
    <source>
        <dbReference type="ARBA" id="ARBA00023136"/>
    </source>
</evidence>
<dbReference type="InterPro" id="IPR050367">
    <property type="entry name" value="APC_superfamily"/>
</dbReference>
<evidence type="ECO:0000256" key="6">
    <source>
        <dbReference type="SAM" id="Phobius"/>
    </source>
</evidence>
<keyword evidence="5 6" id="KW-0472">Membrane</keyword>
<evidence type="ECO:0000256" key="2">
    <source>
        <dbReference type="ARBA" id="ARBA00022475"/>
    </source>
</evidence>
<keyword evidence="8" id="KW-1185">Reference proteome</keyword>
<keyword evidence="2" id="KW-1003">Cell membrane</keyword>
<dbReference type="InterPro" id="IPR002293">
    <property type="entry name" value="AA/rel_permease1"/>
</dbReference>
<dbReference type="EMBL" id="BOMV01000089">
    <property type="protein sequence ID" value="GIF00698.1"/>
    <property type="molecule type" value="Genomic_DNA"/>
</dbReference>
<feature type="transmembrane region" description="Helical" evidence="6">
    <location>
        <begin position="237"/>
        <end position="264"/>
    </location>
</feature>
<feature type="transmembrane region" description="Helical" evidence="6">
    <location>
        <begin position="353"/>
        <end position="371"/>
    </location>
</feature>
<accession>A0A919K7C0</accession>
<evidence type="ECO:0000313" key="8">
    <source>
        <dbReference type="Proteomes" id="UP000636960"/>
    </source>
</evidence>
<comment type="subcellular location">
    <subcellularLocation>
        <location evidence="1">Cell membrane</location>
        <topology evidence="1">Multi-pass membrane protein</topology>
    </subcellularLocation>
</comment>
<reference evidence="7" key="1">
    <citation type="submission" date="2021-01" db="EMBL/GenBank/DDBJ databases">
        <title>Whole genome shotgun sequence of Actinoplanes rishiriensis NBRC 108556.</title>
        <authorList>
            <person name="Komaki H."/>
            <person name="Tamura T."/>
        </authorList>
    </citation>
    <scope>NUCLEOTIDE SEQUENCE</scope>
    <source>
        <strain evidence="7">NBRC 108556</strain>
    </source>
</reference>
<dbReference type="PANTHER" id="PTHR42770">
    <property type="entry name" value="AMINO ACID TRANSPORTER-RELATED"/>
    <property type="match status" value="1"/>
</dbReference>
<feature type="transmembrane region" description="Helical" evidence="6">
    <location>
        <begin position="101"/>
        <end position="124"/>
    </location>
</feature>
<dbReference type="Pfam" id="PF13520">
    <property type="entry name" value="AA_permease_2"/>
    <property type="match status" value="1"/>
</dbReference>
<feature type="transmembrane region" description="Helical" evidence="6">
    <location>
        <begin position="165"/>
        <end position="185"/>
    </location>
</feature>
<comment type="caution">
    <text evidence="7">The sequence shown here is derived from an EMBL/GenBank/DDBJ whole genome shotgun (WGS) entry which is preliminary data.</text>
</comment>
<feature type="transmembrane region" description="Helical" evidence="6">
    <location>
        <begin position="284"/>
        <end position="309"/>
    </location>
</feature>
<feature type="transmembrane region" description="Helical" evidence="6">
    <location>
        <begin position="330"/>
        <end position="347"/>
    </location>
</feature>